<evidence type="ECO:0000313" key="2">
    <source>
        <dbReference type="Proteomes" id="UP000199501"/>
    </source>
</evidence>
<dbReference type="EMBL" id="FMZZ01000002">
    <property type="protein sequence ID" value="SDC42386.1"/>
    <property type="molecule type" value="Genomic_DNA"/>
</dbReference>
<name>A0A1G6LIG1_9PSEU</name>
<evidence type="ECO:0000313" key="1">
    <source>
        <dbReference type="EMBL" id="SDC42386.1"/>
    </source>
</evidence>
<dbReference type="Proteomes" id="UP000199501">
    <property type="component" value="Unassembled WGS sequence"/>
</dbReference>
<dbReference type="STRING" id="1271860.SAMN05216174_10263"/>
<organism evidence="1 2">
    <name type="scientific">Actinokineospora iranica</name>
    <dbReference type="NCBI Taxonomy" id="1271860"/>
    <lineage>
        <taxon>Bacteria</taxon>
        <taxon>Bacillati</taxon>
        <taxon>Actinomycetota</taxon>
        <taxon>Actinomycetes</taxon>
        <taxon>Pseudonocardiales</taxon>
        <taxon>Pseudonocardiaceae</taxon>
        <taxon>Actinokineospora</taxon>
    </lineage>
</organism>
<reference evidence="2" key="1">
    <citation type="submission" date="2016-10" db="EMBL/GenBank/DDBJ databases">
        <authorList>
            <person name="Varghese N."/>
            <person name="Submissions S."/>
        </authorList>
    </citation>
    <scope>NUCLEOTIDE SEQUENCE [LARGE SCALE GENOMIC DNA]</scope>
    <source>
        <strain evidence="2">IBRC-M 10403</strain>
    </source>
</reference>
<sequence>MKRKRWRVILLAVVLVVGTTVVVSWSNGWFSSCDIPESIAPDVGLATPEAGGLRVVEQGFSYPANEWRGASVGAMLENTSDSIAYHTKITFTLLDADNQGIVGYGAEDDLIPIIMPHQRIGVGETVYPATPVAAESTVTGFRVNTETAQWLPSDALGDDYAPVTAEYRGAVHRNHKPPNTSQLHFVTKTDNCRPMRGWSPIALFRDGSGTLIGGTNTYVGLSAGCTRPGVEKWVTVRGLLPDAADDARTELYPYCDIQDPPNPRTFEPAPTSR</sequence>
<gene>
    <name evidence="1" type="ORF">SAMN05216174_10263</name>
</gene>
<accession>A0A1G6LIG1</accession>
<dbReference type="PROSITE" id="PS51257">
    <property type="entry name" value="PROKAR_LIPOPROTEIN"/>
    <property type="match status" value="1"/>
</dbReference>
<proteinExistence type="predicted"/>
<dbReference type="AlphaFoldDB" id="A0A1G6LIG1"/>
<protein>
    <submittedName>
        <fullName evidence="1">Uncharacterized protein</fullName>
    </submittedName>
</protein>
<keyword evidence="2" id="KW-1185">Reference proteome</keyword>